<dbReference type="CDD" id="cd04301">
    <property type="entry name" value="NAT_SF"/>
    <property type="match status" value="1"/>
</dbReference>
<evidence type="ECO:0000259" key="1">
    <source>
        <dbReference type="PROSITE" id="PS51186"/>
    </source>
</evidence>
<reference evidence="2" key="1">
    <citation type="submission" date="2020-04" db="EMBL/GenBank/DDBJ databases">
        <authorList>
            <person name="Zhang T."/>
        </authorList>
    </citation>
    <scope>NUCLEOTIDE SEQUENCE</scope>
    <source>
        <strain evidence="2">HKST-UBA11</strain>
    </source>
</reference>
<comment type="caution">
    <text evidence="2">The sequence shown here is derived from an EMBL/GenBank/DDBJ whole genome shotgun (WGS) entry which is preliminary data.</text>
</comment>
<gene>
    <name evidence="2" type="ORF">KC717_05420</name>
</gene>
<keyword evidence="2" id="KW-0808">Transferase</keyword>
<name>A0A955L8L9_9BACT</name>
<protein>
    <submittedName>
        <fullName evidence="2">GNAT family N-acetyltransferase</fullName>
        <ecNumber evidence="2">2.3.1.-</ecNumber>
    </submittedName>
</protein>
<dbReference type="Gene3D" id="3.40.630.30">
    <property type="match status" value="1"/>
</dbReference>
<dbReference type="EMBL" id="JAGQLH010000074">
    <property type="protein sequence ID" value="MCA9386060.1"/>
    <property type="molecule type" value="Genomic_DNA"/>
</dbReference>
<keyword evidence="2" id="KW-0012">Acyltransferase</keyword>
<dbReference type="Pfam" id="PF00583">
    <property type="entry name" value="Acetyltransf_1"/>
    <property type="match status" value="1"/>
</dbReference>
<dbReference type="SUPFAM" id="SSF55729">
    <property type="entry name" value="Acyl-CoA N-acyltransferases (Nat)"/>
    <property type="match status" value="1"/>
</dbReference>
<evidence type="ECO:0000313" key="3">
    <source>
        <dbReference type="Proteomes" id="UP000754563"/>
    </source>
</evidence>
<dbReference type="AlphaFoldDB" id="A0A955L8L9"/>
<proteinExistence type="predicted"/>
<accession>A0A955L8L9</accession>
<dbReference type="InterPro" id="IPR016181">
    <property type="entry name" value="Acyl_CoA_acyltransferase"/>
</dbReference>
<reference evidence="2" key="2">
    <citation type="journal article" date="2021" name="Microbiome">
        <title>Successional dynamics and alternative stable states in a saline activated sludge microbial community over 9 years.</title>
        <authorList>
            <person name="Wang Y."/>
            <person name="Ye J."/>
            <person name="Ju F."/>
            <person name="Liu L."/>
            <person name="Boyd J.A."/>
            <person name="Deng Y."/>
            <person name="Parks D.H."/>
            <person name="Jiang X."/>
            <person name="Yin X."/>
            <person name="Woodcroft B.J."/>
            <person name="Tyson G.W."/>
            <person name="Hugenholtz P."/>
            <person name="Polz M.F."/>
            <person name="Zhang T."/>
        </authorList>
    </citation>
    <scope>NUCLEOTIDE SEQUENCE</scope>
    <source>
        <strain evidence="2">HKST-UBA11</strain>
    </source>
</reference>
<dbReference type="InterPro" id="IPR000182">
    <property type="entry name" value="GNAT_dom"/>
</dbReference>
<dbReference type="Proteomes" id="UP000754563">
    <property type="component" value="Unassembled WGS sequence"/>
</dbReference>
<organism evidence="2 3">
    <name type="scientific">Candidatus Dojkabacteria bacterium</name>
    <dbReference type="NCBI Taxonomy" id="2099670"/>
    <lineage>
        <taxon>Bacteria</taxon>
        <taxon>Candidatus Dojkabacteria</taxon>
    </lineage>
</organism>
<feature type="domain" description="N-acetyltransferase" evidence="1">
    <location>
        <begin position="7"/>
        <end position="155"/>
    </location>
</feature>
<sequence>MDQEFKIIVKSPLELTQVEVEKMFDLNTKMYPDFKEVYEANRYYSYNKPDMLAMVFDGDLLIADGNWGVKTVGNGMTLAFFGLLVETKYQGRGVGRMMADRLIQLSEERGVDMIFASTKNPIVETMMINRGFQSYTKPVRYKAYETHEVKEMLSEGYKIFIKARNDAAEKFLNEGKVLEIGLGPI</sequence>
<dbReference type="PROSITE" id="PS51186">
    <property type="entry name" value="GNAT"/>
    <property type="match status" value="1"/>
</dbReference>
<evidence type="ECO:0000313" key="2">
    <source>
        <dbReference type="EMBL" id="MCA9386060.1"/>
    </source>
</evidence>
<dbReference type="EC" id="2.3.1.-" evidence="2"/>
<dbReference type="GO" id="GO:0016747">
    <property type="term" value="F:acyltransferase activity, transferring groups other than amino-acyl groups"/>
    <property type="evidence" value="ECO:0007669"/>
    <property type="project" value="InterPro"/>
</dbReference>